<gene>
    <name evidence="1" type="ORF">FDF74_06945</name>
</gene>
<keyword evidence="2" id="KW-1185">Reference proteome</keyword>
<organism evidence="1 2">
    <name type="scientific">Clostridium niameyense</name>
    <dbReference type="NCBI Taxonomy" id="1622073"/>
    <lineage>
        <taxon>Bacteria</taxon>
        <taxon>Bacillati</taxon>
        <taxon>Bacillota</taxon>
        <taxon>Clostridia</taxon>
        <taxon>Eubacteriales</taxon>
        <taxon>Clostridiaceae</taxon>
        <taxon>Clostridium</taxon>
    </lineage>
</organism>
<dbReference type="AlphaFoldDB" id="A0A6M0RCQ8"/>
<reference evidence="1 2" key="1">
    <citation type="submission" date="2019-04" db="EMBL/GenBank/DDBJ databases">
        <title>Genome sequencing of Clostridium botulinum Groups I-IV and Clostridium butyricum.</title>
        <authorList>
            <person name="Brunt J."/>
            <person name="Van Vliet A.H.M."/>
            <person name="Stringer S.C."/>
            <person name="Carter A.T."/>
            <person name="Peck M.W."/>
        </authorList>
    </citation>
    <scope>NUCLEOTIDE SEQUENCE [LARGE SCALE GENOMIC DNA]</scope>
    <source>
        <strain evidence="1 2">IFR 18/094</strain>
    </source>
</reference>
<sequence>MISQIIITILIIALATFLLVRSFKKKTAGQCDCSSCSGNCGCCSSNSKDTTNKKSALK</sequence>
<dbReference type="RefSeq" id="WP_082174102.1">
    <property type="nucleotide sequence ID" value="NZ_CABKUB010000006.1"/>
</dbReference>
<comment type="caution">
    <text evidence="1">The sequence shown here is derived from an EMBL/GenBank/DDBJ whole genome shotgun (WGS) entry which is preliminary data.</text>
</comment>
<dbReference type="EMBL" id="SXDP01000004">
    <property type="protein sequence ID" value="NEZ46948.1"/>
    <property type="molecule type" value="Genomic_DNA"/>
</dbReference>
<name>A0A6M0RCQ8_9CLOT</name>
<dbReference type="Pfam" id="PF12669">
    <property type="entry name" value="FeoB_associated"/>
    <property type="match status" value="1"/>
</dbReference>
<accession>A0A6M0RCQ8</accession>
<evidence type="ECO:0000313" key="1">
    <source>
        <dbReference type="EMBL" id="NEZ46948.1"/>
    </source>
</evidence>
<dbReference type="Proteomes" id="UP000473885">
    <property type="component" value="Unassembled WGS sequence"/>
</dbReference>
<evidence type="ECO:0000313" key="2">
    <source>
        <dbReference type="Proteomes" id="UP000473885"/>
    </source>
</evidence>
<proteinExistence type="predicted"/>
<protein>
    <submittedName>
        <fullName evidence="1">FeoB-associated Cys-rich membrane protein</fullName>
    </submittedName>
</protein>